<evidence type="ECO:0000256" key="7">
    <source>
        <dbReference type="ARBA" id="ARBA00023136"/>
    </source>
</evidence>
<dbReference type="GO" id="GO:0005886">
    <property type="term" value="C:plasma membrane"/>
    <property type="evidence" value="ECO:0007669"/>
    <property type="project" value="UniProtKB-SubCell"/>
</dbReference>
<comment type="subcellular location">
    <subcellularLocation>
        <location evidence="1">Cell inner membrane</location>
        <topology evidence="1">Multi-pass membrane protein</topology>
    </subcellularLocation>
    <subcellularLocation>
        <location evidence="9">Cell membrane</location>
        <topology evidence="9">Multi-pass membrane protein</topology>
    </subcellularLocation>
</comment>
<dbReference type="Pfam" id="PF01478">
    <property type="entry name" value="Peptidase_A24"/>
    <property type="match status" value="1"/>
</dbReference>
<protein>
    <recommendedName>
        <fullName evidence="9">Prepilin leader peptidase/N-methyltransferase</fullName>
        <ecNumber evidence="9">2.1.1.-</ecNumber>
        <ecNumber evidence="9">3.4.23.43</ecNumber>
    </recommendedName>
</protein>
<feature type="domain" description="Prepilin type IV endopeptidase peptidase" evidence="11">
    <location>
        <begin position="150"/>
        <end position="256"/>
    </location>
</feature>
<proteinExistence type="inferred from homology"/>
<keyword evidence="5 9" id="KW-0812">Transmembrane</keyword>
<feature type="transmembrane region" description="Helical" evidence="10">
    <location>
        <begin position="234"/>
        <end position="264"/>
    </location>
</feature>
<dbReference type="EC" id="3.4.23.43" evidence="9"/>
<accession>A0A0T9PMW7</accession>
<evidence type="ECO:0000256" key="5">
    <source>
        <dbReference type="ARBA" id="ARBA00022692"/>
    </source>
</evidence>
<feature type="transmembrane region" description="Helical" evidence="10">
    <location>
        <begin position="168"/>
        <end position="186"/>
    </location>
</feature>
<organism evidence="13 14">
    <name type="scientific">Yersinia similis</name>
    <dbReference type="NCBI Taxonomy" id="367190"/>
    <lineage>
        <taxon>Bacteria</taxon>
        <taxon>Pseudomonadati</taxon>
        <taxon>Pseudomonadota</taxon>
        <taxon>Gammaproteobacteria</taxon>
        <taxon>Enterobacterales</taxon>
        <taxon>Yersiniaceae</taxon>
        <taxon>Yersinia</taxon>
    </lineage>
</organism>
<name>A0A0T9PMW7_9GAMM</name>
<evidence type="ECO:0000256" key="10">
    <source>
        <dbReference type="SAM" id="Phobius"/>
    </source>
</evidence>
<dbReference type="InterPro" id="IPR014032">
    <property type="entry name" value="Peptidase_A24A_bac"/>
</dbReference>
<dbReference type="Gene3D" id="1.20.120.1220">
    <property type="match status" value="1"/>
</dbReference>
<keyword evidence="9" id="KW-0489">Methyltransferase</keyword>
<dbReference type="PANTHER" id="PTHR30487">
    <property type="entry name" value="TYPE 4 PREPILIN-LIKE PROTEINS LEADER PEPTIDE-PROCESSING ENZYME"/>
    <property type="match status" value="1"/>
</dbReference>
<dbReference type="Proteomes" id="UP000038204">
    <property type="component" value="Unassembled WGS sequence"/>
</dbReference>
<keyword evidence="6 10" id="KW-1133">Transmembrane helix</keyword>
<feature type="transmembrane region" description="Helical" evidence="10">
    <location>
        <begin position="193"/>
        <end position="214"/>
    </location>
</feature>
<dbReference type="PRINTS" id="PR00864">
    <property type="entry name" value="PREPILNPTASE"/>
</dbReference>
<comment type="function">
    <text evidence="9">Plays an essential role in type IV pili and type II pseudopili formation by proteolytically removing the leader sequence from substrate proteins and subsequently monomethylating the alpha-amino group of the newly exposed N-terminal phenylalanine.</text>
</comment>
<evidence type="ECO:0000256" key="3">
    <source>
        <dbReference type="ARBA" id="ARBA00022475"/>
    </source>
</evidence>
<dbReference type="GO" id="GO:0006465">
    <property type="term" value="P:signal peptide processing"/>
    <property type="evidence" value="ECO:0007669"/>
    <property type="project" value="TreeGrafter"/>
</dbReference>
<dbReference type="InterPro" id="IPR050882">
    <property type="entry name" value="Prepilin_peptidase/N-MTase"/>
</dbReference>
<dbReference type="InterPro" id="IPR000045">
    <property type="entry name" value="Prepilin_IV_endopep_pep"/>
</dbReference>
<feature type="transmembrane region" description="Helical" evidence="10">
    <location>
        <begin position="276"/>
        <end position="301"/>
    </location>
</feature>
<feature type="transmembrane region" description="Helical" evidence="10">
    <location>
        <begin position="29"/>
        <end position="50"/>
    </location>
</feature>
<feature type="domain" description="Prepilin peptidase A24 N-terminal" evidence="12">
    <location>
        <begin position="34"/>
        <end position="139"/>
    </location>
</feature>
<dbReference type="AlphaFoldDB" id="A0A0T9PMW7"/>
<evidence type="ECO:0000313" key="14">
    <source>
        <dbReference type="Proteomes" id="UP000038204"/>
    </source>
</evidence>
<comment type="catalytic activity">
    <reaction evidence="9">
        <text>Typically cleaves a -Gly-|-Phe- bond to release an N-terminal, basic peptide of 5-8 residues from type IV prepilin, and then N-methylates the new N-terminal amino group, the methyl donor being S-adenosyl-L-methionine.</text>
        <dbReference type="EC" id="3.4.23.43"/>
    </reaction>
</comment>
<keyword evidence="9" id="KW-0808">Transferase</keyword>
<sequence>MDIFRVRLYSLSKPLWIIEINMMGIHDYFVGYLIIGAVVGSFLNVLIYRLPITLANCSPQYELHGQEVGISSHLKSINLFQPGSFCPHCNESIPIKYNIPILGWIFLRGVSRCCNKKISIRYLFIEILAVIQTLLVLMIFQEDLLICTSLVLIWTLTALAFIDFDTYLLPDCMTIPLLWLGLLINIDTLFTPLSSAVLGAVSGYLFLWLSYWLFKIVRGVDGMGYGDFKLMAALGAWFGVSAVPFLILFSSLFGIVAYAVFYLFDRKENGKEINHIAFGPYISFAGILYLFIGSHVTNLFFQ</sequence>
<evidence type="ECO:0000256" key="2">
    <source>
        <dbReference type="ARBA" id="ARBA00005801"/>
    </source>
</evidence>
<evidence type="ECO:0000259" key="11">
    <source>
        <dbReference type="Pfam" id="PF01478"/>
    </source>
</evidence>
<dbReference type="GO" id="GO:0004190">
    <property type="term" value="F:aspartic-type endopeptidase activity"/>
    <property type="evidence" value="ECO:0007669"/>
    <property type="project" value="UniProtKB-EC"/>
</dbReference>
<keyword evidence="9" id="KW-0378">Hydrolase</keyword>
<feature type="transmembrane region" description="Helical" evidence="10">
    <location>
        <begin position="120"/>
        <end position="137"/>
    </location>
</feature>
<keyword evidence="9" id="KW-0511">Multifunctional enzyme</keyword>
<keyword evidence="9" id="KW-0645">Protease</keyword>
<evidence type="ECO:0000313" key="13">
    <source>
        <dbReference type="EMBL" id="CNH73304.1"/>
    </source>
</evidence>
<keyword evidence="4" id="KW-0997">Cell inner membrane</keyword>
<dbReference type="PANTHER" id="PTHR30487:SF0">
    <property type="entry name" value="PREPILIN LEADER PEPTIDASE_N-METHYLTRANSFERASE-RELATED"/>
    <property type="match status" value="1"/>
</dbReference>
<dbReference type="GO" id="GO:0032259">
    <property type="term" value="P:methylation"/>
    <property type="evidence" value="ECO:0007669"/>
    <property type="project" value="UniProtKB-KW"/>
</dbReference>
<reference evidence="13 14" key="1">
    <citation type="submission" date="2015-03" db="EMBL/GenBank/DDBJ databases">
        <authorList>
            <person name="Murphy D."/>
        </authorList>
    </citation>
    <scope>NUCLEOTIDE SEQUENCE [LARGE SCALE GENOMIC DNA]</scope>
    <source>
        <strain evidence="13 14">Y233</strain>
    </source>
</reference>
<feature type="transmembrane region" description="Helical" evidence="10">
    <location>
        <begin position="144"/>
        <end position="162"/>
    </location>
</feature>
<evidence type="ECO:0000256" key="1">
    <source>
        <dbReference type="ARBA" id="ARBA00004429"/>
    </source>
</evidence>
<keyword evidence="7 10" id="KW-0472">Membrane</keyword>
<evidence type="ECO:0000256" key="8">
    <source>
        <dbReference type="RuleBase" id="RU003793"/>
    </source>
</evidence>
<comment type="similarity">
    <text evidence="2 8">Belongs to the peptidase A24 family.</text>
</comment>
<dbReference type="GO" id="GO:0008168">
    <property type="term" value="F:methyltransferase activity"/>
    <property type="evidence" value="ECO:0007669"/>
    <property type="project" value="UniProtKB-KW"/>
</dbReference>
<evidence type="ECO:0000256" key="6">
    <source>
        <dbReference type="ARBA" id="ARBA00022989"/>
    </source>
</evidence>
<gene>
    <name evidence="13" type="primary">pppA1</name>
    <name evidence="13" type="ORF">ERS008667_01380</name>
</gene>
<evidence type="ECO:0000256" key="9">
    <source>
        <dbReference type="RuleBase" id="RU003794"/>
    </source>
</evidence>
<dbReference type="EC" id="2.1.1.-" evidence="9"/>
<dbReference type="InterPro" id="IPR010627">
    <property type="entry name" value="Prepilin_pept_A24_N"/>
</dbReference>
<dbReference type="EMBL" id="CQBK01000008">
    <property type="protein sequence ID" value="CNH73304.1"/>
    <property type="molecule type" value="Genomic_DNA"/>
</dbReference>
<dbReference type="Pfam" id="PF06750">
    <property type="entry name" value="A24_N_bact"/>
    <property type="match status" value="1"/>
</dbReference>
<evidence type="ECO:0000256" key="4">
    <source>
        <dbReference type="ARBA" id="ARBA00022519"/>
    </source>
</evidence>
<keyword evidence="3" id="KW-1003">Cell membrane</keyword>
<evidence type="ECO:0000259" key="12">
    <source>
        <dbReference type="Pfam" id="PF06750"/>
    </source>
</evidence>